<evidence type="ECO:0000313" key="2">
    <source>
        <dbReference type="Proteomes" id="UP000011137"/>
    </source>
</evidence>
<dbReference type="RefSeq" id="YP_007378940.1">
    <property type="nucleotide sequence ID" value="NC_020158.1"/>
</dbReference>
<gene>
    <name evidence="1" type="primary">34</name>
    <name evidence="1" type="ORF">HVTV1_34</name>
</gene>
<dbReference type="OrthoDB" id="3564at10239"/>
<organism evidence="1 2">
    <name type="scientific">Haloarcula vallismortis tailed virus 1</name>
    <dbReference type="NCBI Taxonomy" id="1262528"/>
    <lineage>
        <taxon>Viruses</taxon>
        <taxon>Duplodnaviria</taxon>
        <taxon>Heunggongvirae</taxon>
        <taxon>Uroviricota</taxon>
        <taxon>Caudoviricetes</taxon>
        <taxon>Thumleimavirales</taxon>
        <taxon>Druskaviridae</taxon>
        <taxon>Tredecimvirus</taxon>
        <taxon>Tredecimvirus thailandense</taxon>
        <taxon>Tredecimvirus HVTV1</taxon>
    </lineage>
</organism>
<proteinExistence type="predicted"/>
<sequence length="431" mass="48737">MIRSDNDSSDNVHATRAEWKDTMTDYDLTDRQKELVSYLSKGGADTGDLASRMNLTKSGVKSLIGRTRDSGVSIRYDREAGVYHLVDEPEARRLSTKAKGTITRDANEFRTEQEDAVLRRLKRKDPLVAKQDPAKGNEDMVVAMGDVHIGDVVEDERGREVYNPKIAAASVQHVTQKVLNLKKFQEQLVDFDSCHLLWIGDMLTGEGIYDGQAYHTKLQLADQLSLTVEVLLQQAESLAQEFDTLHISAVPGNHGRIRSSYTSGQANMDLVAYRWVTDRLIDRGYDNIQFNVGEAKHYRNHPMRGGKWNLHVRHGHDEQIHVDATARSQADARGMVHKHQLDGIVRGHYHTHREEDILNQYPAITLPSGKPGDEFAERIGRPDCSDKRKLAVTWRTSDKRFKTGSYVIDDLDLDMETVDVPSIEDIRARAI</sequence>
<accession>L7TGT3</accession>
<dbReference type="SUPFAM" id="SSF56300">
    <property type="entry name" value="Metallo-dependent phosphatases"/>
    <property type="match status" value="1"/>
</dbReference>
<name>L7TGT3_9CAUD</name>
<dbReference type="KEGG" id="vg:14477275"/>
<protein>
    <submittedName>
        <fullName evidence="1">YonJ-like protein</fullName>
    </submittedName>
</protein>
<dbReference type="Proteomes" id="UP000011137">
    <property type="component" value="Segment"/>
</dbReference>
<evidence type="ECO:0000313" key="1">
    <source>
        <dbReference type="EMBL" id="AGC34404.1"/>
    </source>
</evidence>
<dbReference type="EMBL" id="KC117377">
    <property type="protein sequence ID" value="AGC34404.1"/>
    <property type="molecule type" value="Genomic_DNA"/>
</dbReference>
<dbReference type="GeneID" id="14477275"/>
<reference evidence="1 2" key="1">
    <citation type="journal article" date="2013" name="J. Virol.">
        <title>Insights into head-tailed viruses infecting extremely halophilic archaea.</title>
        <authorList>
            <person name="Pietila M.K."/>
            <person name="Laurinmaki P."/>
            <person name="Russell D.A."/>
            <person name="Ko C.C."/>
            <person name="Jacobs-Sera D."/>
            <person name="Butcher S.J."/>
            <person name="Bamford D.H."/>
            <person name="Hendrix R.W."/>
        </authorList>
    </citation>
    <scope>NUCLEOTIDE SEQUENCE [LARGE SCALE GENOMIC DNA]</scope>
</reference>
<keyword evidence="2" id="KW-1185">Reference proteome</keyword>
<dbReference type="InterPro" id="IPR029052">
    <property type="entry name" value="Metallo-depent_PP-like"/>
</dbReference>